<evidence type="ECO:0000313" key="3">
    <source>
        <dbReference type="Proteomes" id="UP000294847"/>
    </source>
</evidence>
<reference evidence="2 3" key="1">
    <citation type="journal article" date="2019" name="Mol. Biol. Evol.">
        <title>Blast fungal genomes show frequent chromosomal changes, gene gains and losses, and effector gene turnover.</title>
        <authorList>
            <person name="Gomez Luciano L.B."/>
            <person name="Jason Tsai I."/>
            <person name="Chuma I."/>
            <person name="Tosa Y."/>
            <person name="Chen Y.H."/>
            <person name="Li J.Y."/>
            <person name="Li M.Y."/>
            <person name="Jade Lu M.Y."/>
            <person name="Nakayashiki H."/>
            <person name="Li W.H."/>
        </authorList>
    </citation>
    <scope>NUCLEOTIDE SEQUENCE [LARGE SCALE GENOMIC DNA]</scope>
    <source>
        <strain evidence="2">MZ5-1-6</strain>
    </source>
</reference>
<gene>
    <name evidence="2" type="ORF">PoMZ_13457</name>
</gene>
<protein>
    <submittedName>
        <fullName evidence="2">Uncharacterized protein</fullName>
    </submittedName>
</protein>
<dbReference type="Proteomes" id="UP000294847">
    <property type="component" value="Chromosome 7"/>
</dbReference>
<feature type="region of interest" description="Disordered" evidence="1">
    <location>
        <begin position="456"/>
        <end position="479"/>
    </location>
</feature>
<organism evidence="2 3">
    <name type="scientific">Pyricularia oryzae</name>
    <name type="common">Rice blast fungus</name>
    <name type="synonym">Magnaporthe oryzae</name>
    <dbReference type="NCBI Taxonomy" id="318829"/>
    <lineage>
        <taxon>Eukaryota</taxon>
        <taxon>Fungi</taxon>
        <taxon>Dikarya</taxon>
        <taxon>Ascomycota</taxon>
        <taxon>Pezizomycotina</taxon>
        <taxon>Sordariomycetes</taxon>
        <taxon>Sordariomycetidae</taxon>
        <taxon>Magnaporthales</taxon>
        <taxon>Pyriculariaceae</taxon>
        <taxon>Pyricularia</taxon>
    </lineage>
</organism>
<sequence length="1375" mass="145205">MLRAGRLHRVPEARHLTQATDPGTHTQRTLPAELDRHQTKGLVARGDQGELGSREDVGRQRGELGLAEDAAGVFLHELLQLEGGELAVQVDDGTDGDQLGLGVLFQHAGEDVGDEVHALLQRPATDKHKQVRVRVDVEAGPLLSLPPEVATLGLGLLVDLYVLGLLLLRLLRRVPVVPVRGVRVGQLANVLETPEDGVAGQRTVAVLFGHAHGAEPALVQTEVAGTGVQQVEDGAVLHVLRDDLGGQAKHLAHLLALLGRSHGPETLELGVVERETDGDGLREEVERGGGSVVVVDVVDVGAEAADGLGDTAVPGGVQDTTLNVVHASDVRVGLGLGAEDGGVQDDVVRESRAHELGHDTETTDLDGDLPVVNVVLHGGDEDLAALAILASSSGGTTGSRGERDHGRGGDGGHLHPHALFLLPGHEVHARQVELQGETLLLAEARLVDLDLVETRDVDPSRHGGQDHRASSQEEHEDDLDGDVSLRNLFDGQVGVVKLDLPRPIRHRGPRGDVDDVVGERAGRETVSDAVVVDVAVDEGGVGLAVGVDAPNVELEVGGPLVKEVLLPEASAGQGHGVEDTGVVTPLVEGTVEEDVRQAARGAPVEVAVLLDGRAAERRAVVLHRDVRALPLLLGRSRPDHGRDGHGLLARVRLPVAPHGAPVGGVAPLCRSRRRVRDAHGVLGARDQRRRVVGDLRPDHGVVELAEPEEEHVARRRGRSRLLGRCILDHDLVDAVGEGRELGGPEEEGRHEADQIALGGVLDEAAGDLGDPGGAARSLAVLGGREDRDGLGDGVAVGHLDGEFQTKVQSAVGKGRVEGAVVFSRVVRRARDEAGDHGGDLDELAIGHVRAELVRLHGDAADAAGRGAAREAVLDGRGTQGQDVGLVKQVDHLVSAVKRRDKGNVLGLGVAVKGIGLLDGLVVVHQPNVGLRLVGLLRGYHQAPGHAPDAKLGGRGAAAQELEAGLVGELLDEPAVLERGDLLAHLEHVLHHVAQRCRRVAVVVAHRDVRATGPALLDRPVDVHLVVLLVAGMLHPGRRGGECLTAKHIVLGRVVEHVEFLLLAVKHQRSTGKQQRDDEETQVPSFGALLDSWPSEDVLVRHAVEVAGIKFACLMHVVPKGRPVIRRQIETCLEIALETEELGEITIDRVVEGAAVEGAVAGLAEKVLLVGGALERERGGQVGLHVGLATAAQVDGSQHVARGDLADDHKVVLAHLLGARTHGAAPLGLRFQRHLHGLVDTVAIKVQHLDGQAGKHLEPGHDRRVPLAETVLHRGELGQLTLPVGKDTKGLNVAILVKVAVVAALELGERLGRFGEAVLVVKHGVVASLVVVIANIKVQVTARRLPDHLVFLFRERRAVVEMAFETEEITHAIVTC</sequence>
<evidence type="ECO:0000256" key="1">
    <source>
        <dbReference type="SAM" id="MobiDB-lite"/>
    </source>
</evidence>
<feature type="region of interest" description="Disordered" evidence="1">
    <location>
        <begin position="392"/>
        <end position="417"/>
    </location>
</feature>
<feature type="compositionally biased region" description="Basic and acidic residues" evidence="1">
    <location>
        <begin position="400"/>
        <end position="413"/>
    </location>
</feature>
<feature type="compositionally biased region" description="Polar residues" evidence="1">
    <location>
        <begin position="17"/>
        <end position="29"/>
    </location>
</feature>
<feature type="region of interest" description="Disordered" evidence="1">
    <location>
        <begin position="1"/>
        <end position="37"/>
    </location>
</feature>
<name>A0A4V1C8D2_PYROR</name>
<feature type="compositionally biased region" description="Basic and acidic residues" evidence="1">
    <location>
        <begin position="456"/>
        <end position="473"/>
    </location>
</feature>
<accession>A0A4V1C8D2</accession>
<evidence type="ECO:0000313" key="2">
    <source>
        <dbReference type="EMBL" id="QBZ66478.1"/>
    </source>
</evidence>
<proteinExistence type="predicted"/>
<dbReference type="EMBL" id="CP034210">
    <property type="protein sequence ID" value="QBZ66478.1"/>
    <property type="molecule type" value="Genomic_DNA"/>
</dbReference>